<proteinExistence type="predicted"/>
<dbReference type="Proteomes" id="UP001523369">
    <property type="component" value="Unassembled WGS sequence"/>
</dbReference>
<keyword evidence="1" id="KW-1133">Transmembrane helix</keyword>
<keyword evidence="1" id="KW-0812">Transmembrane</keyword>
<accession>A0ABT1DSP5</accession>
<keyword evidence="3" id="KW-1185">Reference proteome</keyword>
<dbReference type="EMBL" id="JAMYJR010000027">
    <property type="protein sequence ID" value="MCO8273856.1"/>
    <property type="molecule type" value="Genomic_DNA"/>
</dbReference>
<sequence>MSLSWWVWLVGGVLLFVAGVGSVLVPRRRAATLERRVAWSAARAAVDRATVSRDAVSARVPEADRLLAEAELVVAGGGGAGAARTAAEYARQADSMWRAAAR</sequence>
<reference evidence="2 3" key="1">
    <citation type="submission" date="2022-06" db="EMBL/GenBank/DDBJ databases">
        <title>New Species of the Genus Actinoplanes, ActinopZanes ferrugineus.</title>
        <authorList>
            <person name="Ding P."/>
        </authorList>
    </citation>
    <scope>NUCLEOTIDE SEQUENCE [LARGE SCALE GENOMIC DNA]</scope>
    <source>
        <strain evidence="2 3">TRM88003</strain>
    </source>
</reference>
<feature type="transmembrane region" description="Helical" evidence="1">
    <location>
        <begin position="6"/>
        <end position="26"/>
    </location>
</feature>
<dbReference type="Pfam" id="PF19941">
    <property type="entry name" value="DUF6403"/>
    <property type="match status" value="1"/>
</dbReference>
<comment type="caution">
    <text evidence="2">The sequence shown here is derived from an EMBL/GenBank/DDBJ whole genome shotgun (WGS) entry which is preliminary data.</text>
</comment>
<evidence type="ECO:0000313" key="2">
    <source>
        <dbReference type="EMBL" id="MCO8273856.1"/>
    </source>
</evidence>
<evidence type="ECO:0000256" key="1">
    <source>
        <dbReference type="SAM" id="Phobius"/>
    </source>
</evidence>
<evidence type="ECO:0000313" key="3">
    <source>
        <dbReference type="Proteomes" id="UP001523369"/>
    </source>
</evidence>
<keyword evidence="1" id="KW-0472">Membrane</keyword>
<name>A0ABT1DSP5_9ACTN</name>
<gene>
    <name evidence="2" type="ORF">M1L60_24980</name>
</gene>
<organism evidence="2 3">
    <name type="scientific">Paractinoplanes aksuensis</name>
    <dbReference type="NCBI Taxonomy" id="2939490"/>
    <lineage>
        <taxon>Bacteria</taxon>
        <taxon>Bacillati</taxon>
        <taxon>Actinomycetota</taxon>
        <taxon>Actinomycetes</taxon>
        <taxon>Micromonosporales</taxon>
        <taxon>Micromonosporaceae</taxon>
        <taxon>Paractinoplanes</taxon>
    </lineage>
</organism>
<dbReference type="RefSeq" id="WP_253239933.1">
    <property type="nucleotide sequence ID" value="NZ_JAMYJR010000027.1"/>
</dbReference>
<protein>
    <submittedName>
        <fullName evidence="2">DUF6403 family protein</fullName>
    </submittedName>
</protein>
<dbReference type="InterPro" id="IPR045645">
    <property type="entry name" value="DUF6403"/>
</dbReference>